<evidence type="ECO:0000313" key="8">
    <source>
        <dbReference type="Proteomes" id="UP001059672"/>
    </source>
</evidence>
<dbReference type="CDD" id="cd00383">
    <property type="entry name" value="trans_reg_C"/>
    <property type="match status" value="1"/>
</dbReference>
<evidence type="ECO:0000256" key="4">
    <source>
        <dbReference type="SAM" id="MobiDB-lite"/>
    </source>
</evidence>
<keyword evidence="2" id="KW-0597">Phosphoprotein</keyword>
<dbReference type="SMART" id="SM00862">
    <property type="entry name" value="Trans_reg_C"/>
    <property type="match status" value="1"/>
</dbReference>
<reference evidence="7" key="1">
    <citation type="submission" date="2021-04" db="EMBL/GenBank/DDBJ databases">
        <title>Oceanospirillales bacteria with DddD are important DMSP degraders in coastal seawater.</title>
        <authorList>
            <person name="Liu J."/>
        </authorList>
    </citation>
    <scope>NUCLEOTIDE SEQUENCE</scope>
    <source>
        <strain evidence="7">D13-4</strain>
    </source>
</reference>
<dbReference type="PROSITE" id="PS51755">
    <property type="entry name" value="OMPR_PHOB"/>
    <property type="match status" value="1"/>
</dbReference>
<dbReference type="RefSeq" id="WP_255836907.1">
    <property type="nucleotide sequence ID" value="NZ_CP073346.1"/>
</dbReference>
<keyword evidence="1 3" id="KW-0238">DNA-binding</keyword>
<dbReference type="Gene3D" id="1.10.10.10">
    <property type="entry name" value="Winged helix-like DNA-binding domain superfamily/Winged helix DNA-binding domain"/>
    <property type="match status" value="1"/>
</dbReference>
<dbReference type="SUPFAM" id="SSF52172">
    <property type="entry name" value="CheY-like"/>
    <property type="match status" value="1"/>
</dbReference>
<proteinExistence type="predicted"/>
<protein>
    <submittedName>
        <fullName evidence="7">Two-component system response regulator CreB</fullName>
    </submittedName>
</protein>
<dbReference type="InterPro" id="IPR001867">
    <property type="entry name" value="OmpR/PhoB-type_DNA-bd"/>
</dbReference>
<dbReference type="CDD" id="cd17574">
    <property type="entry name" value="REC_OmpR"/>
    <property type="match status" value="1"/>
</dbReference>
<dbReference type="InterPro" id="IPR011006">
    <property type="entry name" value="CheY-like_superfamily"/>
</dbReference>
<evidence type="ECO:0000259" key="6">
    <source>
        <dbReference type="PROSITE" id="PS51755"/>
    </source>
</evidence>
<keyword evidence="8" id="KW-1185">Reference proteome</keyword>
<feature type="DNA-binding region" description="OmpR/PhoB-type" evidence="3">
    <location>
        <begin position="130"/>
        <end position="230"/>
    </location>
</feature>
<feature type="domain" description="Response regulatory" evidence="5">
    <location>
        <begin position="3"/>
        <end position="116"/>
    </location>
</feature>
<dbReference type="InterPro" id="IPR039420">
    <property type="entry name" value="WalR-like"/>
</dbReference>
<dbReference type="SUPFAM" id="SSF46894">
    <property type="entry name" value="C-terminal effector domain of the bipartite response regulators"/>
    <property type="match status" value="1"/>
</dbReference>
<evidence type="ECO:0000259" key="5">
    <source>
        <dbReference type="PROSITE" id="PS50110"/>
    </source>
</evidence>
<feature type="domain" description="OmpR/PhoB-type" evidence="6">
    <location>
        <begin position="130"/>
        <end position="230"/>
    </location>
</feature>
<feature type="modified residue" description="4-aspartylphosphate" evidence="2">
    <location>
        <position position="52"/>
    </location>
</feature>
<name>A0ABY5H222_9PSED</name>
<evidence type="ECO:0000256" key="3">
    <source>
        <dbReference type="PROSITE-ProRule" id="PRU01091"/>
    </source>
</evidence>
<gene>
    <name evidence="7" type="primary">creB</name>
    <name evidence="7" type="ORF">KDW96_14165</name>
</gene>
<dbReference type="Gene3D" id="6.10.250.690">
    <property type="match status" value="1"/>
</dbReference>
<dbReference type="Proteomes" id="UP001059672">
    <property type="component" value="Chromosome"/>
</dbReference>
<evidence type="ECO:0000313" key="7">
    <source>
        <dbReference type="EMBL" id="UTW06328.1"/>
    </source>
</evidence>
<dbReference type="InterPro" id="IPR001789">
    <property type="entry name" value="Sig_transdc_resp-reg_receiver"/>
</dbReference>
<dbReference type="PANTHER" id="PTHR48111">
    <property type="entry name" value="REGULATOR OF RPOS"/>
    <property type="match status" value="1"/>
</dbReference>
<dbReference type="PROSITE" id="PS50110">
    <property type="entry name" value="RESPONSE_REGULATORY"/>
    <property type="match status" value="1"/>
</dbReference>
<dbReference type="Pfam" id="PF00072">
    <property type="entry name" value="Response_reg"/>
    <property type="match status" value="1"/>
</dbReference>
<dbReference type="Gene3D" id="3.40.50.2300">
    <property type="match status" value="1"/>
</dbReference>
<dbReference type="InterPro" id="IPR016032">
    <property type="entry name" value="Sig_transdc_resp-reg_C-effctor"/>
</dbReference>
<evidence type="ECO:0000256" key="1">
    <source>
        <dbReference type="ARBA" id="ARBA00023125"/>
    </source>
</evidence>
<organism evidence="7 8">
    <name type="scientific">Pseudomonas benzenivorans</name>
    <dbReference type="NCBI Taxonomy" id="556533"/>
    <lineage>
        <taxon>Bacteria</taxon>
        <taxon>Pseudomonadati</taxon>
        <taxon>Pseudomonadota</taxon>
        <taxon>Gammaproteobacteria</taxon>
        <taxon>Pseudomonadales</taxon>
        <taxon>Pseudomonadaceae</taxon>
        <taxon>Pseudomonas</taxon>
    </lineage>
</organism>
<evidence type="ECO:0000256" key="2">
    <source>
        <dbReference type="PROSITE-ProRule" id="PRU00169"/>
    </source>
</evidence>
<feature type="region of interest" description="Disordered" evidence="4">
    <location>
        <begin position="213"/>
        <end position="232"/>
    </location>
</feature>
<dbReference type="SMART" id="SM00448">
    <property type="entry name" value="REC"/>
    <property type="match status" value="1"/>
</dbReference>
<dbReference type="InterPro" id="IPR036388">
    <property type="entry name" value="WH-like_DNA-bd_sf"/>
</dbReference>
<dbReference type="PANTHER" id="PTHR48111:SF6">
    <property type="entry name" value="TRANSCRIPTIONAL REGULATORY PROTEIN CREB"/>
    <property type="match status" value="1"/>
</dbReference>
<accession>A0ABY5H222</accession>
<dbReference type="NCBIfam" id="NF008296">
    <property type="entry name" value="PRK11083.1"/>
    <property type="match status" value="1"/>
</dbReference>
<dbReference type="EMBL" id="CP073346">
    <property type="protein sequence ID" value="UTW06328.1"/>
    <property type="molecule type" value="Genomic_DNA"/>
</dbReference>
<sequence>MPHILIVEDEAAIADTLIYALQDEGFATTWLSLAGEALERLAREPFDLVVLDVGLPDISGFEACKRLRRFSEVPVIFLTARDAEIDRVVGLEIGADDYVVKPFSPREVAARVKAILKRVGPRSAPPRPLEAPASGAGAFAVDPLRYQIHFHGQLLGLTRHEFRLLQTLLAQPERVFSREQLLDALGVASEAGYERTIDSHIKSLRAKLRQVAPDREPIQTHRGLGYSCSPER</sequence>
<dbReference type="Pfam" id="PF00486">
    <property type="entry name" value="Trans_reg_C"/>
    <property type="match status" value="1"/>
</dbReference>